<feature type="domain" description="Fibronectin type III-like" evidence="5">
    <location>
        <begin position="581"/>
        <end position="651"/>
    </location>
</feature>
<keyword evidence="4 6" id="KW-0326">Glycosidase</keyword>
<dbReference type="InterPro" id="IPR019800">
    <property type="entry name" value="Glyco_hydro_3_AS"/>
</dbReference>
<dbReference type="Pfam" id="PF01915">
    <property type="entry name" value="Glyco_hydro_3_C"/>
    <property type="match status" value="1"/>
</dbReference>
<accession>A0A7W7XBA4</accession>
<dbReference type="SUPFAM" id="SSF51445">
    <property type="entry name" value="(Trans)glycosidases"/>
    <property type="match status" value="1"/>
</dbReference>
<organism evidence="6 7">
    <name type="scientific">Streptomyces nymphaeiformis</name>
    <dbReference type="NCBI Taxonomy" id="2663842"/>
    <lineage>
        <taxon>Bacteria</taxon>
        <taxon>Bacillati</taxon>
        <taxon>Actinomycetota</taxon>
        <taxon>Actinomycetes</taxon>
        <taxon>Kitasatosporales</taxon>
        <taxon>Streptomycetaceae</taxon>
        <taxon>Streptomyces</taxon>
    </lineage>
</organism>
<dbReference type="InterPro" id="IPR001764">
    <property type="entry name" value="Glyco_hydro_3_N"/>
</dbReference>
<evidence type="ECO:0000256" key="2">
    <source>
        <dbReference type="ARBA" id="ARBA00022801"/>
    </source>
</evidence>
<gene>
    <name evidence="6" type="ORF">GGE06_001881</name>
</gene>
<comment type="similarity">
    <text evidence="1 4">Belongs to the glycosyl hydrolase 3 family.</text>
</comment>
<dbReference type="InterPro" id="IPR026891">
    <property type="entry name" value="Fn3-like"/>
</dbReference>
<dbReference type="Gene3D" id="3.40.50.1700">
    <property type="entry name" value="Glycoside hydrolase family 3 C-terminal domain"/>
    <property type="match status" value="1"/>
</dbReference>
<evidence type="ECO:0000256" key="4">
    <source>
        <dbReference type="RuleBase" id="RU361161"/>
    </source>
</evidence>
<dbReference type="AlphaFoldDB" id="A0A7W7XBA4"/>
<dbReference type="InterPro" id="IPR050288">
    <property type="entry name" value="Cellulose_deg_GH3"/>
</dbReference>
<dbReference type="Proteomes" id="UP000582643">
    <property type="component" value="Unassembled WGS sequence"/>
</dbReference>
<dbReference type="GO" id="GO:0008422">
    <property type="term" value="F:beta-glucosidase activity"/>
    <property type="evidence" value="ECO:0007669"/>
    <property type="project" value="UniProtKB-EC"/>
</dbReference>
<keyword evidence="2 4" id="KW-0378">Hydrolase</keyword>
<dbReference type="EMBL" id="JACHJY010000002">
    <property type="protein sequence ID" value="MBB4980973.1"/>
    <property type="molecule type" value="Genomic_DNA"/>
</dbReference>
<dbReference type="PRINTS" id="PR00133">
    <property type="entry name" value="GLHYDRLASE3"/>
</dbReference>
<evidence type="ECO:0000256" key="3">
    <source>
        <dbReference type="ARBA" id="ARBA00023277"/>
    </source>
</evidence>
<dbReference type="EC" id="3.2.1.21" evidence="6"/>
<dbReference type="InterPro" id="IPR036881">
    <property type="entry name" value="Glyco_hydro_3_C_sf"/>
</dbReference>
<proteinExistence type="inferred from homology"/>
<dbReference type="RefSeq" id="WP_184930497.1">
    <property type="nucleotide sequence ID" value="NZ_JACHJY010000002.1"/>
</dbReference>
<dbReference type="PANTHER" id="PTHR42715:SF10">
    <property type="entry name" value="BETA-GLUCOSIDASE"/>
    <property type="match status" value="1"/>
</dbReference>
<dbReference type="Gene3D" id="2.60.40.10">
    <property type="entry name" value="Immunoglobulins"/>
    <property type="match status" value="1"/>
</dbReference>
<dbReference type="SUPFAM" id="SSF52279">
    <property type="entry name" value="Beta-D-glucan exohydrolase, C-terminal domain"/>
    <property type="match status" value="1"/>
</dbReference>
<dbReference type="InterPro" id="IPR017853">
    <property type="entry name" value="GH"/>
</dbReference>
<dbReference type="GO" id="GO:0005975">
    <property type="term" value="P:carbohydrate metabolic process"/>
    <property type="evidence" value="ECO:0007669"/>
    <property type="project" value="InterPro"/>
</dbReference>
<evidence type="ECO:0000313" key="6">
    <source>
        <dbReference type="EMBL" id="MBB4980973.1"/>
    </source>
</evidence>
<evidence type="ECO:0000313" key="7">
    <source>
        <dbReference type="Proteomes" id="UP000582643"/>
    </source>
</evidence>
<dbReference type="Pfam" id="PF00933">
    <property type="entry name" value="Glyco_hydro_3"/>
    <property type="match status" value="1"/>
</dbReference>
<dbReference type="InterPro" id="IPR002772">
    <property type="entry name" value="Glyco_hydro_3_C"/>
</dbReference>
<dbReference type="InterPro" id="IPR013783">
    <property type="entry name" value="Ig-like_fold"/>
</dbReference>
<evidence type="ECO:0000259" key="5">
    <source>
        <dbReference type="SMART" id="SM01217"/>
    </source>
</evidence>
<keyword evidence="7" id="KW-1185">Reference proteome</keyword>
<dbReference type="Pfam" id="PF14310">
    <property type="entry name" value="Fn3-like"/>
    <property type="match status" value="1"/>
</dbReference>
<dbReference type="InterPro" id="IPR036962">
    <property type="entry name" value="Glyco_hydro_3_N_sf"/>
</dbReference>
<evidence type="ECO:0000256" key="1">
    <source>
        <dbReference type="ARBA" id="ARBA00005336"/>
    </source>
</evidence>
<dbReference type="PROSITE" id="PS00775">
    <property type="entry name" value="GLYCOSYL_HYDROL_F3"/>
    <property type="match status" value="1"/>
</dbReference>
<reference evidence="6 7" key="1">
    <citation type="submission" date="2020-08" db="EMBL/GenBank/DDBJ databases">
        <title>Genomic Encyclopedia of Type Strains, Phase III (KMG-III): the genomes of soil and plant-associated and newly described type strains.</title>
        <authorList>
            <person name="Whitman W."/>
        </authorList>
    </citation>
    <scope>NUCLEOTIDE SEQUENCE [LARGE SCALE GENOMIC DNA]</scope>
    <source>
        <strain evidence="6 7">SFB5A</strain>
    </source>
</reference>
<dbReference type="PANTHER" id="PTHR42715">
    <property type="entry name" value="BETA-GLUCOSIDASE"/>
    <property type="match status" value="1"/>
</dbReference>
<protein>
    <submittedName>
        <fullName evidence="6">Beta-glucosidase</fullName>
        <ecNumber evidence="6">3.2.1.21</ecNumber>
    </submittedName>
</protein>
<comment type="caution">
    <text evidence="6">The sequence shown here is derived from an EMBL/GenBank/DDBJ whole genome shotgun (WGS) entry which is preliminary data.</text>
</comment>
<dbReference type="Gene3D" id="3.20.20.300">
    <property type="entry name" value="Glycoside hydrolase, family 3, N-terminal domain"/>
    <property type="match status" value="1"/>
</dbReference>
<sequence>MTADAATDRLTLEEQASLTSGSTTWNTTPVRDVVLALTLSDGPHGIRRQKDVPGDPLGIQGSRPATCFPPAVTLGSSWDPALAVRVGAAIAREASALGIDVVLGPGVNIKRSPLCGRNFEYFSEDPHISGVMGAAIVEGIQSLGVGACVKHFAVNNQETDRMRVSADVDEQTLREIYLPAFEHIVREAKPYAVMCSYNRVNGVHASQHRRLLTEVLREEWGFDGLVMSDWGAVNDRVAALAAGLDLEMPPTGTDDQIVTAVREGRLDPTVVSTAAGRLLTLRDRVDRAARFEDWDVDAHHELAREAARSSAVLLKNDGGLLPLDPTARQHVVVIGEFARTLRFQGGGSSHVEPTRTDSPLDALREAVGPDTEVAFAPGFTLDGERDPALVSEAVALAARADVALVFLGLPEAAETEGLDRTHIGLPAAQLDLLREVAGTCARVAVVLANGGVVSVSEWEEHAQAVLEGWLPGQAGGAALADLLLGRHSPSGRLTETIPHRLEDVPSHLYFPGADGHVVHGEGRYVGYRHYDTLDRPVAYPFGHGLTYTTFAYSDLTAEQTGDNRWTVEVTLTNTGNRYAHEVAQLYVAHDEARPTRPRHELRGFAKIGLEPGASARARFELTGRDLAQWSTGRNRRRISPGAFTVEVGASSRDIRLRTVLTTPGDGRGHDLTAMSTLGEWLDHPVGGPAVRQALEQASVPIELAQTNPELLVLARGVPLLKLCGLVPELTPETVERLAAHLAEEGAQHARPS</sequence>
<dbReference type="SMART" id="SM01217">
    <property type="entry name" value="Fn3_like"/>
    <property type="match status" value="1"/>
</dbReference>
<keyword evidence="3" id="KW-0119">Carbohydrate metabolism</keyword>
<name>A0A7W7XBA4_9ACTN</name>